<keyword evidence="3" id="KW-1185">Reference proteome</keyword>
<feature type="domain" description="BTB" evidence="1">
    <location>
        <begin position="4"/>
        <end position="89"/>
    </location>
</feature>
<dbReference type="Proteomes" id="UP000799302">
    <property type="component" value="Unassembled WGS sequence"/>
</dbReference>
<evidence type="ECO:0000259" key="1">
    <source>
        <dbReference type="PROSITE" id="PS50097"/>
    </source>
</evidence>
<dbReference type="EMBL" id="MU004239">
    <property type="protein sequence ID" value="KAF2666345.1"/>
    <property type="molecule type" value="Genomic_DNA"/>
</dbReference>
<dbReference type="SUPFAM" id="SSF54695">
    <property type="entry name" value="POZ domain"/>
    <property type="match status" value="1"/>
</dbReference>
<dbReference type="SMART" id="SM00225">
    <property type="entry name" value="BTB"/>
    <property type="match status" value="1"/>
</dbReference>
<dbReference type="AlphaFoldDB" id="A0A6A6U225"/>
<dbReference type="Pfam" id="PF02214">
    <property type="entry name" value="BTB_2"/>
    <property type="match status" value="1"/>
</dbReference>
<dbReference type="InterPro" id="IPR011333">
    <property type="entry name" value="SKP1/BTB/POZ_sf"/>
</dbReference>
<dbReference type="OrthoDB" id="2414723at2759"/>
<protein>
    <recommendedName>
        <fullName evidence="1">BTB domain-containing protein</fullName>
    </recommendedName>
</protein>
<name>A0A6A6U225_9PEZI</name>
<organism evidence="2 3">
    <name type="scientific">Microthyrium microscopicum</name>
    <dbReference type="NCBI Taxonomy" id="703497"/>
    <lineage>
        <taxon>Eukaryota</taxon>
        <taxon>Fungi</taxon>
        <taxon>Dikarya</taxon>
        <taxon>Ascomycota</taxon>
        <taxon>Pezizomycotina</taxon>
        <taxon>Dothideomycetes</taxon>
        <taxon>Dothideomycetes incertae sedis</taxon>
        <taxon>Microthyriales</taxon>
        <taxon>Microthyriaceae</taxon>
        <taxon>Microthyrium</taxon>
    </lineage>
</organism>
<dbReference type="InterPro" id="IPR003131">
    <property type="entry name" value="T1-type_BTB"/>
</dbReference>
<gene>
    <name evidence="2" type="ORF">BT63DRAFT_442595</name>
</gene>
<evidence type="ECO:0000313" key="2">
    <source>
        <dbReference type="EMBL" id="KAF2666345.1"/>
    </source>
</evidence>
<dbReference type="PROSITE" id="PS50097">
    <property type="entry name" value="BTB"/>
    <property type="match status" value="1"/>
</dbReference>
<accession>A0A6A6U225</accession>
<sequence>MSTDKITLEVGDQTFTTTKDILIHGIYGGSDYFRSMFDLESRMAEQSSTTITTEATQKDTTPHYYYDFDPPAFAHILSYLRTGVMPLLWTREDGFDGITYAKIEALADYLQVERLKSWIEKGLYKSVVHQKARMTLRKFPVHPAYMSDRDSEIKFDVKGETVLDWELLKSADLQNGRVFELSRTTIINRRSLFPDT</sequence>
<reference evidence="2" key="1">
    <citation type="journal article" date="2020" name="Stud. Mycol.">
        <title>101 Dothideomycetes genomes: a test case for predicting lifestyles and emergence of pathogens.</title>
        <authorList>
            <person name="Haridas S."/>
            <person name="Albert R."/>
            <person name="Binder M."/>
            <person name="Bloem J."/>
            <person name="Labutti K."/>
            <person name="Salamov A."/>
            <person name="Andreopoulos B."/>
            <person name="Baker S."/>
            <person name="Barry K."/>
            <person name="Bills G."/>
            <person name="Bluhm B."/>
            <person name="Cannon C."/>
            <person name="Castanera R."/>
            <person name="Culley D."/>
            <person name="Daum C."/>
            <person name="Ezra D."/>
            <person name="Gonzalez J."/>
            <person name="Henrissat B."/>
            <person name="Kuo A."/>
            <person name="Liang C."/>
            <person name="Lipzen A."/>
            <person name="Lutzoni F."/>
            <person name="Magnuson J."/>
            <person name="Mondo S."/>
            <person name="Nolan M."/>
            <person name="Ohm R."/>
            <person name="Pangilinan J."/>
            <person name="Park H.-J."/>
            <person name="Ramirez L."/>
            <person name="Alfaro M."/>
            <person name="Sun H."/>
            <person name="Tritt A."/>
            <person name="Yoshinaga Y."/>
            <person name="Zwiers L.-H."/>
            <person name="Turgeon B."/>
            <person name="Goodwin S."/>
            <person name="Spatafora J."/>
            <person name="Crous P."/>
            <person name="Grigoriev I."/>
        </authorList>
    </citation>
    <scope>NUCLEOTIDE SEQUENCE</scope>
    <source>
        <strain evidence="2">CBS 115976</strain>
    </source>
</reference>
<dbReference type="GO" id="GO:0051260">
    <property type="term" value="P:protein homooligomerization"/>
    <property type="evidence" value="ECO:0007669"/>
    <property type="project" value="InterPro"/>
</dbReference>
<proteinExistence type="predicted"/>
<dbReference type="Gene3D" id="3.30.710.10">
    <property type="entry name" value="Potassium Channel Kv1.1, Chain A"/>
    <property type="match status" value="1"/>
</dbReference>
<evidence type="ECO:0000313" key="3">
    <source>
        <dbReference type="Proteomes" id="UP000799302"/>
    </source>
</evidence>
<dbReference type="InterPro" id="IPR000210">
    <property type="entry name" value="BTB/POZ_dom"/>
</dbReference>